<evidence type="ECO:0000256" key="1">
    <source>
        <dbReference type="SAM" id="SignalP"/>
    </source>
</evidence>
<dbReference type="AlphaFoldDB" id="A0AAD9DCQ0"/>
<organism evidence="2 3">
    <name type="scientific">Skeletonema marinoi</name>
    <dbReference type="NCBI Taxonomy" id="267567"/>
    <lineage>
        <taxon>Eukaryota</taxon>
        <taxon>Sar</taxon>
        <taxon>Stramenopiles</taxon>
        <taxon>Ochrophyta</taxon>
        <taxon>Bacillariophyta</taxon>
        <taxon>Coscinodiscophyceae</taxon>
        <taxon>Thalassiosirophycidae</taxon>
        <taxon>Thalassiosirales</taxon>
        <taxon>Skeletonemataceae</taxon>
        <taxon>Skeletonema</taxon>
        <taxon>Skeletonema marinoi-dohrnii complex</taxon>
    </lineage>
</organism>
<feature type="non-terminal residue" evidence="2">
    <location>
        <position position="1"/>
    </location>
</feature>
<feature type="chain" id="PRO_5042166102" evidence="1">
    <location>
        <begin position="18"/>
        <end position="253"/>
    </location>
</feature>
<dbReference type="Proteomes" id="UP001224775">
    <property type="component" value="Unassembled WGS sequence"/>
</dbReference>
<dbReference type="PANTHER" id="PTHR45661">
    <property type="entry name" value="SURFACE ANTIGEN"/>
    <property type="match status" value="1"/>
</dbReference>
<dbReference type="Pfam" id="PF13306">
    <property type="entry name" value="LRR_5"/>
    <property type="match status" value="2"/>
</dbReference>
<dbReference type="InterPro" id="IPR026906">
    <property type="entry name" value="LRR_5"/>
</dbReference>
<dbReference type="InterPro" id="IPR053139">
    <property type="entry name" value="Surface_bspA-like"/>
</dbReference>
<proteinExistence type="predicted"/>
<comment type="caution">
    <text evidence="2">The sequence shown here is derived from an EMBL/GenBank/DDBJ whole genome shotgun (WGS) entry which is preliminary data.</text>
</comment>
<dbReference type="InterPro" id="IPR032675">
    <property type="entry name" value="LRR_dom_sf"/>
</dbReference>
<reference evidence="2" key="1">
    <citation type="submission" date="2023-06" db="EMBL/GenBank/DDBJ databases">
        <title>Survivors Of The Sea: Transcriptome response of Skeletonema marinoi to long-term dormancy.</title>
        <authorList>
            <person name="Pinder M.I.M."/>
            <person name="Kourtchenko O."/>
            <person name="Robertson E.K."/>
            <person name="Larsson T."/>
            <person name="Maumus F."/>
            <person name="Osuna-Cruz C.M."/>
            <person name="Vancaester E."/>
            <person name="Stenow R."/>
            <person name="Vandepoele K."/>
            <person name="Ploug H."/>
            <person name="Bruchert V."/>
            <person name="Godhe A."/>
            <person name="Topel M."/>
        </authorList>
    </citation>
    <scope>NUCLEOTIDE SEQUENCE</scope>
    <source>
        <strain evidence="2">R05AC</strain>
    </source>
</reference>
<accession>A0AAD9DCQ0</accession>
<evidence type="ECO:0000313" key="2">
    <source>
        <dbReference type="EMBL" id="KAK1742766.1"/>
    </source>
</evidence>
<dbReference type="PANTHER" id="PTHR45661:SF3">
    <property type="entry name" value="IG-LIKE DOMAIN-CONTAINING PROTEIN"/>
    <property type="match status" value="1"/>
</dbReference>
<dbReference type="EMBL" id="JATAAI010000010">
    <property type="protein sequence ID" value="KAK1742766.1"/>
    <property type="molecule type" value="Genomic_DNA"/>
</dbReference>
<sequence>THTKSFVLSTLWLCSDGDVIVQGAHRRSGEEKIFNDVTVILTMADVVVQEDDEIFVYTGCDQVVPKNVRRVRIDKSVKCIAMEAFCNCKHLIHVECHDGIEIIRVWSFNNCISLKSVKLLGVKEIELGAFDNCICLVDAEFGDELETIGHHVFYDCTSLKSVTMPSVRNVGSLAFCSCKQLTDLDLALNCIIGDDVFFNCPKLTKINLVGGIHKTVASLHLERWRNEMKEGINRINEVLPLETEVRPQKFRHG</sequence>
<dbReference type="Gene3D" id="3.80.10.10">
    <property type="entry name" value="Ribonuclease Inhibitor"/>
    <property type="match status" value="1"/>
</dbReference>
<dbReference type="SUPFAM" id="SSF52058">
    <property type="entry name" value="L domain-like"/>
    <property type="match status" value="1"/>
</dbReference>
<keyword evidence="3" id="KW-1185">Reference proteome</keyword>
<name>A0AAD9DCQ0_9STRA</name>
<evidence type="ECO:0000313" key="3">
    <source>
        <dbReference type="Proteomes" id="UP001224775"/>
    </source>
</evidence>
<feature type="signal peptide" evidence="1">
    <location>
        <begin position="1"/>
        <end position="17"/>
    </location>
</feature>
<gene>
    <name evidence="2" type="ORF">QTG54_006363</name>
</gene>
<keyword evidence="1" id="KW-0732">Signal</keyword>
<protein>
    <submittedName>
        <fullName evidence="2">Uncharacterized protein</fullName>
    </submittedName>
</protein>